<keyword evidence="11" id="KW-0234">DNA repair</keyword>
<evidence type="ECO:0000313" key="17">
    <source>
        <dbReference type="Proteomes" id="UP000030746"/>
    </source>
</evidence>
<dbReference type="GO" id="GO:0006302">
    <property type="term" value="P:double-strand break repair"/>
    <property type="evidence" value="ECO:0007669"/>
    <property type="project" value="TreeGrafter"/>
</dbReference>
<evidence type="ECO:0000256" key="3">
    <source>
        <dbReference type="ARBA" id="ARBA00004286"/>
    </source>
</evidence>
<dbReference type="Proteomes" id="UP000030746">
    <property type="component" value="Unassembled WGS sequence"/>
</dbReference>
<evidence type="ECO:0000256" key="8">
    <source>
        <dbReference type="ARBA" id="ARBA00022801"/>
    </source>
</evidence>
<feature type="non-terminal residue" evidence="16">
    <location>
        <position position="1"/>
    </location>
</feature>
<evidence type="ECO:0000256" key="12">
    <source>
        <dbReference type="ARBA" id="ARBA00023242"/>
    </source>
</evidence>
<evidence type="ECO:0000256" key="14">
    <source>
        <dbReference type="SAM" id="MobiDB-lite"/>
    </source>
</evidence>
<comment type="cofactor">
    <cofactor evidence="1">
        <name>Zn(2+)</name>
        <dbReference type="ChEBI" id="CHEBI:29105"/>
    </cofactor>
</comment>
<feature type="compositionally biased region" description="Polar residues" evidence="14">
    <location>
        <begin position="8"/>
        <end position="20"/>
    </location>
</feature>
<feature type="region of interest" description="Disordered" evidence="14">
    <location>
        <begin position="1"/>
        <end position="24"/>
    </location>
</feature>
<dbReference type="Gene3D" id="3.40.50.300">
    <property type="entry name" value="P-loop containing nucleotide triphosphate hydrolases"/>
    <property type="match status" value="1"/>
</dbReference>
<feature type="domain" description="Ubiquinol-cytochrome c chaperone" evidence="15">
    <location>
        <begin position="20"/>
        <end position="106"/>
    </location>
</feature>
<dbReference type="InterPro" id="IPR027417">
    <property type="entry name" value="P-loop_NTPase"/>
</dbReference>
<comment type="subcellular location">
    <subcellularLocation>
        <location evidence="3">Chromosome</location>
    </subcellularLocation>
    <subcellularLocation>
        <location evidence="2">Nucleus</location>
    </subcellularLocation>
</comment>
<dbReference type="HOGENOM" id="CLU_088089_0_0_1"/>
<dbReference type="CTD" id="20234142"/>
<evidence type="ECO:0000256" key="11">
    <source>
        <dbReference type="ARBA" id="ARBA00023204"/>
    </source>
</evidence>
<organism evidence="16 17">
    <name type="scientific">Lottia gigantea</name>
    <name type="common">Giant owl limpet</name>
    <dbReference type="NCBI Taxonomy" id="225164"/>
    <lineage>
        <taxon>Eukaryota</taxon>
        <taxon>Metazoa</taxon>
        <taxon>Spiralia</taxon>
        <taxon>Lophotrochozoa</taxon>
        <taxon>Mollusca</taxon>
        <taxon>Gastropoda</taxon>
        <taxon>Patellogastropoda</taxon>
        <taxon>Lottioidea</taxon>
        <taxon>Lottiidae</taxon>
        <taxon>Lottia</taxon>
    </lineage>
</organism>
<keyword evidence="12" id="KW-0539">Nucleus</keyword>
<dbReference type="GO" id="GO:0051880">
    <property type="term" value="F:G-quadruplex DNA binding"/>
    <property type="evidence" value="ECO:0007669"/>
    <property type="project" value="TreeGrafter"/>
</dbReference>
<evidence type="ECO:0000256" key="9">
    <source>
        <dbReference type="ARBA" id="ARBA00022833"/>
    </source>
</evidence>
<dbReference type="GO" id="GO:0000722">
    <property type="term" value="P:telomere maintenance via recombination"/>
    <property type="evidence" value="ECO:0007669"/>
    <property type="project" value="TreeGrafter"/>
</dbReference>
<dbReference type="GO" id="GO:0007004">
    <property type="term" value="P:telomere maintenance via telomerase"/>
    <property type="evidence" value="ECO:0007669"/>
    <property type="project" value="TreeGrafter"/>
</dbReference>
<dbReference type="GO" id="GO:0003691">
    <property type="term" value="F:double-stranded telomeric DNA binding"/>
    <property type="evidence" value="ECO:0007669"/>
    <property type="project" value="TreeGrafter"/>
</dbReference>
<evidence type="ECO:0000256" key="2">
    <source>
        <dbReference type="ARBA" id="ARBA00004123"/>
    </source>
</evidence>
<evidence type="ECO:0000256" key="7">
    <source>
        <dbReference type="ARBA" id="ARBA00022763"/>
    </source>
</evidence>
<keyword evidence="5" id="KW-0158">Chromosome</keyword>
<evidence type="ECO:0000259" key="15">
    <source>
        <dbReference type="Pfam" id="PF03981"/>
    </source>
</evidence>
<dbReference type="SUPFAM" id="SSF52540">
    <property type="entry name" value="P-loop containing nucleoside triphosphate hydrolases"/>
    <property type="match status" value="1"/>
</dbReference>
<dbReference type="GO" id="GO:0043047">
    <property type="term" value="F:single-stranded telomeric DNA binding"/>
    <property type="evidence" value="ECO:0007669"/>
    <property type="project" value="TreeGrafter"/>
</dbReference>
<evidence type="ECO:0000256" key="4">
    <source>
        <dbReference type="ARBA" id="ARBA00009439"/>
    </source>
</evidence>
<dbReference type="PANTHER" id="PTHR18867">
    <property type="entry name" value="RAD50"/>
    <property type="match status" value="1"/>
</dbReference>
<dbReference type="PANTHER" id="PTHR18867:SF12">
    <property type="entry name" value="DNA REPAIR PROTEIN RAD50"/>
    <property type="match status" value="1"/>
</dbReference>
<dbReference type="OMA" id="CANNARM"/>
<keyword evidence="7" id="KW-0227">DNA damage</keyword>
<dbReference type="GO" id="GO:0030870">
    <property type="term" value="C:Mre11 complex"/>
    <property type="evidence" value="ECO:0007669"/>
    <property type="project" value="UniProtKB-ARBA"/>
</dbReference>
<protein>
    <recommendedName>
        <fullName evidence="15">Ubiquinol-cytochrome c chaperone domain-containing protein</fullName>
    </recommendedName>
</protein>
<evidence type="ECO:0000256" key="5">
    <source>
        <dbReference type="ARBA" id="ARBA00022454"/>
    </source>
</evidence>
<dbReference type="GO" id="GO:0000794">
    <property type="term" value="C:condensed nuclear chromosome"/>
    <property type="evidence" value="ECO:0007669"/>
    <property type="project" value="TreeGrafter"/>
</dbReference>
<dbReference type="EMBL" id="KB200367">
    <property type="protein sequence ID" value="ESP01818.1"/>
    <property type="molecule type" value="Genomic_DNA"/>
</dbReference>
<comment type="similarity">
    <text evidence="4">Belongs to the SMC family. RAD50 subfamily.</text>
</comment>
<evidence type="ECO:0000313" key="16">
    <source>
        <dbReference type="EMBL" id="ESP01818.1"/>
    </source>
</evidence>
<keyword evidence="10" id="KW-0175">Coiled coil</keyword>
<keyword evidence="8" id="KW-0378">Hydrolase</keyword>
<dbReference type="OrthoDB" id="18797at2759"/>
<keyword evidence="9" id="KW-0862">Zinc</keyword>
<dbReference type="GO" id="GO:0070192">
    <property type="term" value="P:chromosome organization involved in meiotic cell cycle"/>
    <property type="evidence" value="ECO:0007669"/>
    <property type="project" value="TreeGrafter"/>
</dbReference>
<dbReference type="RefSeq" id="XP_009047498.1">
    <property type="nucleotide sequence ID" value="XM_009049250.1"/>
</dbReference>
<comment type="catalytic activity">
    <reaction evidence="13">
        <text>ATP + H2O = ADP + phosphate + H(+)</text>
        <dbReference type="Rhea" id="RHEA:13065"/>
        <dbReference type="ChEBI" id="CHEBI:15377"/>
        <dbReference type="ChEBI" id="CHEBI:15378"/>
        <dbReference type="ChEBI" id="CHEBI:30616"/>
        <dbReference type="ChEBI" id="CHEBI:43474"/>
        <dbReference type="ChEBI" id="CHEBI:456216"/>
    </reaction>
</comment>
<sequence length="236" mass="27290">QRKEENVDTANQKQQTSTGRLQGLKDQIQSLKKELNSEMFKDASEKYRDKVIDMRTTELSNKDLEKYYKAMDRAIMNYHNQKMAEINKIIRELWRNTYKGNDIETIEIQSGDEDGSSLKTKRIYNYKVVMIKAGIAIDMRGRCSAGQKVLASLIIRLALAETFCVNCGILALDEPTTNLDRENIEGLAYALVEIIKSRADQSNFQLVIITHDEDFVELLGRSEYVEEFYKVRKNQQ</sequence>
<keyword evidence="6" id="KW-0479">Metal-binding</keyword>
<evidence type="ECO:0000256" key="1">
    <source>
        <dbReference type="ARBA" id="ARBA00001947"/>
    </source>
</evidence>
<evidence type="ECO:0000256" key="10">
    <source>
        <dbReference type="ARBA" id="ARBA00023054"/>
    </source>
</evidence>
<dbReference type="FunFam" id="3.40.50.300:FF:000947">
    <property type="entry name" value="DNA repair protein RAD50"/>
    <property type="match status" value="1"/>
</dbReference>
<dbReference type="KEGG" id="lgi:LOTGIDRAFT_139054"/>
<accession>V4AWD7</accession>
<dbReference type="GeneID" id="20234142"/>
<dbReference type="GO" id="GO:0016787">
    <property type="term" value="F:hydrolase activity"/>
    <property type="evidence" value="ECO:0007669"/>
    <property type="project" value="UniProtKB-KW"/>
</dbReference>
<proteinExistence type="inferred from homology"/>
<dbReference type="AlphaFoldDB" id="V4AWD7"/>
<dbReference type="STRING" id="225164.V4AWD7"/>
<keyword evidence="17" id="KW-1185">Reference proteome</keyword>
<evidence type="ECO:0000256" key="6">
    <source>
        <dbReference type="ARBA" id="ARBA00022723"/>
    </source>
</evidence>
<dbReference type="GO" id="GO:0046872">
    <property type="term" value="F:metal ion binding"/>
    <property type="evidence" value="ECO:0007669"/>
    <property type="project" value="UniProtKB-KW"/>
</dbReference>
<name>V4AWD7_LOTGI</name>
<dbReference type="InterPro" id="IPR021150">
    <property type="entry name" value="Ubiq_cyt_c_chap"/>
</dbReference>
<reference evidence="16 17" key="1">
    <citation type="journal article" date="2013" name="Nature">
        <title>Insights into bilaterian evolution from three spiralian genomes.</title>
        <authorList>
            <person name="Simakov O."/>
            <person name="Marletaz F."/>
            <person name="Cho S.J."/>
            <person name="Edsinger-Gonzales E."/>
            <person name="Havlak P."/>
            <person name="Hellsten U."/>
            <person name="Kuo D.H."/>
            <person name="Larsson T."/>
            <person name="Lv J."/>
            <person name="Arendt D."/>
            <person name="Savage R."/>
            <person name="Osoegawa K."/>
            <person name="de Jong P."/>
            <person name="Grimwood J."/>
            <person name="Chapman J.A."/>
            <person name="Shapiro H."/>
            <person name="Aerts A."/>
            <person name="Otillar R.P."/>
            <person name="Terry A.Y."/>
            <person name="Boore J.L."/>
            <person name="Grigoriev I.V."/>
            <person name="Lindberg D.R."/>
            <person name="Seaver E.C."/>
            <person name="Weisblat D.A."/>
            <person name="Putnam N.H."/>
            <person name="Rokhsar D.S."/>
        </authorList>
    </citation>
    <scope>NUCLEOTIDE SEQUENCE [LARGE SCALE GENOMIC DNA]</scope>
</reference>
<dbReference type="Pfam" id="PF03981">
    <property type="entry name" value="Ubiq_cyt_C_chap"/>
    <property type="match status" value="1"/>
</dbReference>
<gene>
    <name evidence="16" type="ORF">LOTGIDRAFT_139054</name>
</gene>
<evidence type="ECO:0000256" key="13">
    <source>
        <dbReference type="ARBA" id="ARBA00049360"/>
    </source>
</evidence>
<dbReference type="Pfam" id="PF13558">
    <property type="entry name" value="SbcC_Walker_B"/>
    <property type="match status" value="1"/>
</dbReference>